<feature type="compositionally biased region" description="Polar residues" evidence="6">
    <location>
        <begin position="879"/>
        <end position="901"/>
    </location>
</feature>
<feature type="compositionally biased region" description="Acidic residues" evidence="6">
    <location>
        <begin position="1112"/>
        <end position="1124"/>
    </location>
</feature>
<feature type="region of interest" description="Disordered" evidence="6">
    <location>
        <begin position="1103"/>
        <end position="1167"/>
    </location>
</feature>
<dbReference type="GO" id="GO:0000278">
    <property type="term" value="P:mitotic cell cycle"/>
    <property type="evidence" value="ECO:0007669"/>
    <property type="project" value="TreeGrafter"/>
</dbReference>
<feature type="compositionally biased region" description="Low complexity" evidence="6">
    <location>
        <begin position="1125"/>
        <end position="1135"/>
    </location>
</feature>
<dbReference type="InterPro" id="IPR015943">
    <property type="entry name" value="WD40/YVTN_repeat-like_dom_sf"/>
</dbReference>
<feature type="region of interest" description="Disordered" evidence="6">
    <location>
        <begin position="1038"/>
        <end position="1057"/>
    </location>
</feature>
<dbReference type="GO" id="GO:0003682">
    <property type="term" value="F:chromatin binding"/>
    <property type="evidence" value="ECO:0007669"/>
    <property type="project" value="TreeGrafter"/>
</dbReference>
<evidence type="ECO:0000256" key="6">
    <source>
        <dbReference type="SAM" id="MobiDB-lite"/>
    </source>
</evidence>
<keyword evidence="11" id="KW-1185">Reference proteome</keyword>
<keyword evidence="4" id="KW-0539">Nucleus</keyword>
<dbReference type="InterPro" id="IPR019775">
    <property type="entry name" value="WD40_repeat_CS"/>
</dbReference>
<feature type="compositionally biased region" description="Polar residues" evidence="6">
    <location>
        <begin position="1038"/>
        <end position="1047"/>
    </location>
</feature>
<dbReference type="PROSITE" id="PS50294">
    <property type="entry name" value="WD_REPEATS_REGION"/>
    <property type="match status" value="1"/>
</dbReference>
<keyword evidence="3" id="KW-0677">Repeat</keyword>
<dbReference type="Pfam" id="PF24817">
    <property type="entry name" value="WD40_WDHD1_1st"/>
    <property type="match status" value="1"/>
</dbReference>
<dbReference type="PANTHER" id="PTHR19932:SF10">
    <property type="entry name" value="WD REPEAT AND HMG-BOX DNA-BINDING PROTEIN 1"/>
    <property type="match status" value="1"/>
</dbReference>
<feature type="compositionally biased region" description="Basic and acidic residues" evidence="6">
    <location>
        <begin position="1155"/>
        <end position="1167"/>
    </location>
</feature>
<dbReference type="InterPro" id="IPR001680">
    <property type="entry name" value="WD40_rpt"/>
</dbReference>
<evidence type="ECO:0000259" key="8">
    <source>
        <dbReference type="Pfam" id="PF20946"/>
    </source>
</evidence>
<evidence type="ECO:0000256" key="2">
    <source>
        <dbReference type="ARBA" id="ARBA00022574"/>
    </source>
</evidence>
<dbReference type="Pfam" id="PF12341">
    <property type="entry name" value="Mcl1_mid"/>
    <property type="match status" value="1"/>
</dbReference>
<dbReference type="GO" id="GO:0043596">
    <property type="term" value="C:nuclear replication fork"/>
    <property type="evidence" value="ECO:0007669"/>
    <property type="project" value="TreeGrafter"/>
</dbReference>
<keyword evidence="2 5" id="KW-0853">WD repeat</keyword>
<sequence length="1167" mass="128317">MFSTSIVLVHLDIQATTAPVRGRIARLSRFSQALQLSEAMVSINKPAKATTGSVIVNQYHLEGITRLCYSKDGQVIYTAGADSMVRIHSVGDLETGEPEFLDDHPEAVTCCVSSEHTLVTGSTDGIVRRFEYPGNQLSGTITRAAGVPIHWLSVDNLGQRVAVCSEELLVKVVDIQDPLQILTISGINKPVRSASWHPVQDMLTLVMTDGRIQVYEFVDDSPSCLKTVEGVAGAGKVEDELPCAVAWHPKGDYFVVPSRTHEIAIVDRDKWSKSGTFSTDGHDAEIGLLAWSPNGKYLASSAKDNQIIVWNADTRKPVSRTRTDGKIVTGLEFSPIDNALAFTTMGGNFYAWQDVVPSSHPHPAKAPKSGLEMLGDDDDVDGEDANAGDEFDVDDDGWIEHDEDEDVGPDGLTKYRIRGESADAEVTKEIGRLDGLQFAWKSCLTNTPLEVGIEQAQPAFQPGATAFHNKRRYLAFNMIGIIDVTDMETHQVVNVEFHDKGSRRGYHFQDNNRFQLAAVGEQGIVYAANPEGTQSIVEYRAYDGDPKTAAWQASLEDGEKAIVVAAGGSRIDPDDLGGNGMGCVAIATSKGYVRFFSGTGLQRYIWRLGEEVVAMVASREMLFIVHREGGTSVDGCQNLRYTLIDFENYDIVQEGRIPLQKRVTLAWIGFTTYGSPVMQDSAGLLSVMDRAKRPGQARWLPLLDTLALSRRKDGRTERYWSVGVSEDKLMCIILRGADLEPGHPRPIILDIPLEVPVLNKDQAQGRNEGLFVRSNVELEAMRDNRNASSAYHVSSNDIVQRMKDQDKILLTLVMEAVKADRKQQAFDIVKLLQNSISMNAASQIAELYSSFALKERILLYKTEFEARQKVKDRGERSMSTRYLDQDTFSEPSKNASKSNGLISFEPRKGISRRTAAATIKETASRLDSPEPMNETPANYDFDSTLDGSVVRASPPRKRKAQDDFLSFEESAVEQSSKRAHRQETPVDTAAPAKPVSKNPFARGKVTSNPFAKPAPGAATVATKSKSFFERVDDIQANKNSASRTANGKAQAKDKTMSKQATLFSLKGAPSKATTAVEVDLPQEVDLEDAPVVPLAALVSTGVEINETSATEPELEETQLEETQVEETPQIPIEEPAAMEDDDEPLEWEESDREDEPVKTHENPRDDA</sequence>
<name>A0A8H3YC75_9TREE</name>
<dbReference type="EMBL" id="BLZA01000005">
    <property type="protein sequence ID" value="GHJ83903.1"/>
    <property type="molecule type" value="Genomic_DNA"/>
</dbReference>
<dbReference type="SMART" id="SM00320">
    <property type="entry name" value="WD40"/>
    <property type="match status" value="7"/>
</dbReference>
<evidence type="ECO:0000259" key="7">
    <source>
        <dbReference type="Pfam" id="PF12341"/>
    </source>
</evidence>
<comment type="caution">
    <text evidence="10">The sequence shown here is derived from an EMBL/GenBank/DDBJ whole genome shotgun (WGS) entry which is preliminary data.</text>
</comment>
<feature type="domain" description="WDHD1/CFT4 second beta-propeller" evidence="7">
    <location>
        <begin position="459"/>
        <end position="757"/>
    </location>
</feature>
<feature type="compositionally biased region" description="Basic and acidic residues" evidence="6">
    <location>
        <begin position="869"/>
        <end position="878"/>
    </location>
</feature>
<evidence type="ECO:0000256" key="1">
    <source>
        <dbReference type="ARBA" id="ARBA00004123"/>
    </source>
</evidence>
<feature type="region of interest" description="Disordered" evidence="6">
    <location>
        <begin position="359"/>
        <end position="412"/>
    </location>
</feature>
<dbReference type="PANTHER" id="PTHR19932">
    <property type="entry name" value="WD REPEAT AND HMG-BOX DNA BINDING PROTEIN"/>
    <property type="match status" value="1"/>
</dbReference>
<feature type="domain" description="WDHD1 first WD40" evidence="9">
    <location>
        <begin position="60"/>
        <end position="349"/>
    </location>
</feature>
<evidence type="ECO:0000256" key="5">
    <source>
        <dbReference type="PROSITE-ProRule" id="PRU00221"/>
    </source>
</evidence>
<feature type="compositionally biased region" description="Acidic residues" evidence="6">
    <location>
        <begin position="1136"/>
        <end position="1154"/>
    </location>
</feature>
<evidence type="ECO:0000259" key="9">
    <source>
        <dbReference type="Pfam" id="PF24817"/>
    </source>
</evidence>
<feature type="region of interest" description="Disordered" evidence="6">
    <location>
        <begin position="920"/>
        <end position="1017"/>
    </location>
</feature>
<protein>
    <recommendedName>
        <fullName evidence="12">Minichromosome loss protein Mcl1 middle region domain-containing protein</fullName>
    </recommendedName>
</protein>
<dbReference type="AlphaFoldDB" id="A0A8H3YC75"/>
<dbReference type="InterPro" id="IPR048591">
    <property type="entry name" value="WDHD1/CFT4_hel"/>
</dbReference>
<evidence type="ECO:0000313" key="10">
    <source>
        <dbReference type="EMBL" id="GHJ83903.1"/>
    </source>
</evidence>
<evidence type="ECO:0000256" key="4">
    <source>
        <dbReference type="ARBA" id="ARBA00023242"/>
    </source>
</evidence>
<feature type="compositionally biased region" description="Acidic residues" evidence="6">
    <location>
        <begin position="374"/>
        <end position="408"/>
    </location>
</feature>
<dbReference type="OrthoDB" id="427368at2759"/>
<dbReference type="PROSITE" id="PS50082">
    <property type="entry name" value="WD_REPEATS_2"/>
    <property type="match status" value="1"/>
</dbReference>
<dbReference type="SUPFAM" id="SSF50978">
    <property type="entry name" value="WD40 repeat-like"/>
    <property type="match status" value="1"/>
</dbReference>
<dbReference type="Gene3D" id="2.130.10.10">
    <property type="entry name" value="YVTN repeat-like/Quinoprotein amine dehydrogenase"/>
    <property type="match status" value="2"/>
</dbReference>
<dbReference type="Proteomes" id="UP000620104">
    <property type="component" value="Unassembled WGS sequence"/>
</dbReference>
<dbReference type="GO" id="GO:0006261">
    <property type="term" value="P:DNA-templated DNA replication"/>
    <property type="evidence" value="ECO:0007669"/>
    <property type="project" value="TreeGrafter"/>
</dbReference>
<organism evidence="10 11">
    <name type="scientific">Naganishia liquefaciens</name>
    <dbReference type="NCBI Taxonomy" id="104408"/>
    <lineage>
        <taxon>Eukaryota</taxon>
        <taxon>Fungi</taxon>
        <taxon>Dikarya</taxon>
        <taxon>Basidiomycota</taxon>
        <taxon>Agaricomycotina</taxon>
        <taxon>Tremellomycetes</taxon>
        <taxon>Filobasidiales</taxon>
        <taxon>Filobasidiaceae</taxon>
        <taxon>Naganishia</taxon>
    </lineage>
</organism>
<comment type="subcellular location">
    <subcellularLocation>
        <location evidence="1">Nucleus</location>
    </subcellularLocation>
</comment>
<gene>
    <name evidence="10" type="ORF">NliqN6_0305</name>
</gene>
<evidence type="ECO:0008006" key="12">
    <source>
        <dbReference type="Google" id="ProtNLM"/>
    </source>
</evidence>
<dbReference type="InterPro" id="IPR022100">
    <property type="entry name" value="WDHD1/CFT4_beta-prop_2nd"/>
</dbReference>
<dbReference type="InterPro" id="IPR036322">
    <property type="entry name" value="WD40_repeat_dom_sf"/>
</dbReference>
<feature type="repeat" description="WD" evidence="5">
    <location>
        <begin position="279"/>
        <end position="320"/>
    </location>
</feature>
<feature type="domain" description="WDHD1/CFT4 helical bundle" evidence="8">
    <location>
        <begin position="767"/>
        <end position="858"/>
    </location>
</feature>
<dbReference type="PROSITE" id="PS00678">
    <property type="entry name" value="WD_REPEATS_1"/>
    <property type="match status" value="1"/>
</dbReference>
<dbReference type="Pfam" id="PF20946">
    <property type="entry name" value="Ctf4_C"/>
    <property type="match status" value="1"/>
</dbReference>
<dbReference type="InterPro" id="IPR057646">
    <property type="entry name" value="WD40_WDHD1_1st"/>
</dbReference>
<reference evidence="10" key="1">
    <citation type="submission" date="2020-07" db="EMBL/GenBank/DDBJ databases">
        <title>Draft Genome Sequence of a Deep-Sea Yeast, Naganishia (Cryptococcus) liquefaciens strain N6.</title>
        <authorList>
            <person name="Han Y.W."/>
            <person name="Kajitani R."/>
            <person name="Morimoto H."/>
            <person name="Parhat M."/>
            <person name="Tsubouchi H."/>
            <person name="Bakenova O."/>
            <person name="Ogata M."/>
            <person name="Argunhan B."/>
            <person name="Aoki R."/>
            <person name="Kajiwara S."/>
            <person name="Itoh T."/>
            <person name="Iwasaki H."/>
        </authorList>
    </citation>
    <scope>NUCLEOTIDE SEQUENCE</scope>
    <source>
        <strain evidence="10">N6</strain>
    </source>
</reference>
<evidence type="ECO:0000313" key="11">
    <source>
        <dbReference type="Proteomes" id="UP000620104"/>
    </source>
</evidence>
<accession>A0A8H3YC75</accession>
<feature type="region of interest" description="Disordered" evidence="6">
    <location>
        <begin position="869"/>
        <end position="907"/>
    </location>
</feature>
<evidence type="ECO:0000256" key="3">
    <source>
        <dbReference type="ARBA" id="ARBA00022737"/>
    </source>
</evidence>
<proteinExistence type="predicted"/>
<dbReference type="GO" id="GO:0006281">
    <property type="term" value="P:DNA repair"/>
    <property type="evidence" value="ECO:0007669"/>
    <property type="project" value="TreeGrafter"/>
</dbReference>